<comment type="similarity">
    <text evidence="3">Belongs to the radical SAM superfamily. NifB family.</text>
</comment>
<evidence type="ECO:0000256" key="3">
    <source>
        <dbReference type="ARBA" id="ARBA00006804"/>
    </source>
</evidence>
<evidence type="ECO:0000256" key="7">
    <source>
        <dbReference type="ARBA" id="ARBA00023004"/>
    </source>
</evidence>
<feature type="domain" description="Radical SAM core" evidence="12">
    <location>
        <begin position="87"/>
        <end position="197"/>
    </location>
</feature>
<evidence type="ECO:0000256" key="5">
    <source>
        <dbReference type="ARBA" id="ARBA00022691"/>
    </source>
</evidence>
<evidence type="ECO:0000259" key="11">
    <source>
        <dbReference type="Pfam" id="PF02579"/>
    </source>
</evidence>
<keyword evidence="8" id="KW-0411">Iron-sulfur</keyword>
<dbReference type="Pfam" id="PF04055">
    <property type="entry name" value="Radical_SAM"/>
    <property type="match status" value="1"/>
</dbReference>
<dbReference type="GO" id="GO:0051539">
    <property type="term" value="F:4 iron, 4 sulfur cluster binding"/>
    <property type="evidence" value="ECO:0007669"/>
    <property type="project" value="UniProtKB-KW"/>
</dbReference>
<evidence type="ECO:0000256" key="6">
    <source>
        <dbReference type="ARBA" id="ARBA00022723"/>
    </source>
</evidence>
<keyword evidence="4" id="KW-0004">4Fe-4S</keyword>
<evidence type="ECO:0000256" key="9">
    <source>
        <dbReference type="ARBA" id="ARBA00023231"/>
    </source>
</evidence>
<keyword evidence="9" id="KW-0535">Nitrogen fixation</keyword>
<keyword evidence="10" id="KW-0456">Lyase</keyword>
<dbReference type="GO" id="GO:0016829">
    <property type="term" value="F:lyase activity"/>
    <property type="evidence" value="ECO:0007669"/>
    <property type="project" value="UniProtKB-KW"/>
</dbReference>
<dbReference type="PANTHER" id="PTHR43787">
    <property type="entry name" value="FEMO COFACTOR BIOSYNTHESIS PROTEIN NIFB-RELATED"/>
    <property type="match status" value="1"/>
</dbReference>
<comment type="cofactor">
    <cofactor evidence="1">
        <name>[4Fe-4S] cluster</name>
        <dbReference type="ChEBI" id="CHEBI:49883"/>
    </cofactor>
</comment>
<dbReference type="SUPFAM" id="SSF102114">
    <property type="entry name" value="Radical SAM enzymes"/>
    <property type="match status" value="1"/>
</dbReference>
<evidence type="ECO:0000256" key="4">
    <source>
        <dbReference type="ARBA" id="ARBA00022485"/>
    </source>
</evidence>
<name>A0A3B0VNV1_9ZZZZ</name>
<sequence>MTILPFPEKATPGGEPMQVDCLILPVAPRANSRIRFADNEKPNQAMLPAEAISWIGEMSKGNKRIHAVDINGPGDALASPGPTMETLDLLRSTYPEIEIRVATLGFNTPQLAGTLAAKGVRQVNLLVDAIDPEIVKKIYAWIRPGKKTIPLLMAADILIDGQQKAIALLREAGLKVNVQTTVYPGINDRHVESIAEQLAAAGAESITLVPFKPGTTGEDAPPSCDESMLAAVRKNVAGYLEVCEYSEESIVPPAGGNLQKSGALLPKPSKERPNIAVVSSNGMDIDLHLGQADQVLIYGPREDGLACLLEARPAPVAGGGDNRWKKLAEECLFDCCALLTANAGDNPQKVLAAQGVKVLISEENIEGTVDVLYGGGKKKKGNR</sequence>
<dbReference type="SUPFAM" id="SSF53146">
    <property type="entry name" value="Nitrogenase accessory factor-like"/>
    <property type="match status" value="1"/>
</dbReference>
<reference evidence="13" key="1">
    <citation type="submission" date="2018-06" db="EMBL/GenBank/DDBJ databases">
        <authorList>
            <person name="Zhirakovskaya E."/>
        </authorList>
    </citation>
    <scope>NUCLEOTIDE SEQUENCE</scope>
</reference>
<dbReference type="Pfam" id="PF02579">
    <property type="entry name" value="Nitro_FeMo-Co"/>
    <property type="match status" value="1"/>
</dbReference>
<evidence type="ECO:0000256" key="10">
    <source>
        <dbReference type="ARBA" id="ARBA00023239"/>
    </source>
</evidence>
<keyword evidence="7" id="KW-0408">Iron</keyword>
<proteinExistence type="inferred from homology"/>
<protein>
    <submittedName>
        <fullName evidence="13">Nitrogenase FeMo-cofactor synthesis FeS core scaffold and assembly protein NifB</fullName>
    </submittedName>
</protein>
<dbReference type="EMBL" id="UOEY01000095">
    <property type="protein sequence ID" value="VAW40037.1"/>
    <property type="molecule type" value="Genomic_DNA"/>
</dbReference>
<dbReference type="InterPro" id="IPR036105">
    <property type="entry name" value="DiNase_FeMo-co_biosyn_sf"/>
</dbReference>
<accession>A0A3B0VNV1</accession>
<evidence type="ECO:0000256" key="2">
    <source>
        <dbReference type="ARBA" id="ARBA00005155"/>
    </source>
</evidence>
<feature type="domain" description="Dinitrogenase iron-molybdenum cofactor biosynthesis" evidence="11">
    <location>
        <begin position="282"/>
        <end position="368"/>
    </location>
</feature>
<dbReference type="InterPro" id="IPR013785">
    <property type="entry name" value="Aldolase_TIM"/>
</dbReference>
<evidence type="ECO:0000256" key="1">
    <source>
        <dbReference type="ARBA" id="ARBA00001966"/>
    </source>
</evidence>
<dbReference type="UniPathway" id="UPA00782"/>
<dbReference type="Gene3D" id="3.20.20.70">
    <property type="entry name" value="Aldolase class I"/>
    <property type="match status" value="1"/>
</dbReference>
<dbReference type="CDD" id="cd00562">
    <property type="entry name" value="NifX_NifB"/>
    <property type="match status" value="1"/>
</dbReference>
<dbReference type="InterPro" id="IPR007197">
    <property type="entry name" value="rSAM"/>
</dbReference>
<comment type="pathway">
    <text evidence="2">Cofactor biosynthesis; Fe-Mo cofactor biosynthesis.</text>
</comment>
<dbReference type="InterPro" id="IPR058240">
    <property type="entry name" value="rSAM_sf"/>
</dbReference>
<evidence type="ECO:0000313" key="13">
    <source>
        <dbReference type="EMBL" id="VAW40037.1"/>
    </source>
</evidence>
<dbReference type="Gene3D" id="3.30.420.130">
    <property type="entry name" value="Dinitrogenase iron-molybdenum cofactor biosynthesis domain"/>
    <property type="match status" value="1"/>
</dbReference>
<organism evidence="13">
    <name type="scientific">hydrothermal vent metagenome</name>
    <dbReference type="NCBI Taxonomy" id="652676"/>
    <lineage>
        <taxon>unclassified sequences</taxon>
        <taxon>metagenomes</taxon>
        <taxon>ecological metagenomes</taxon>
    </lineage>
</organism>
<evidence type="ECO:0000259" key="12">
    <source>
        <dbReference type="Pfam" id="PF04055"/>
    </source>
</evidence>
<dbReference type="GO" id="GO:0046872">
    <property type="term" value="F:metal ion binding"/>
    <property type="evidence" value="ECO:0007669"/>
    <property type="project" value="UniProtKB-KW"/>
</dbReference>
<keyword evidence="5" id="KW-0949">S-adenosyl-L-methionine</keyword>
<evidence type="ECO:0000256" key="8">
    <source>
        <dbReference type="ARBA" id="ARBA00023014"/>
    </source>
</evidence>
<gene>
    <name evidence="13" type="ORF">MNBD_DELTA04-609</name>
</gene>
<dbReference type="AlphaFoldDB" id="A0A3B0VNV1"/>
<dbReference type="InterPro" id="IPR003731">
    <property type="entry name" value="Di-Nase_FeMo-co_biosynth"/>
</dbReference>
<dbReference type="PANTHER" id="PTHR43787:SF13">
    <property type="entry name" value="FEMO COFACTOR BIOSYNTHESIS PROTEIN NIFB"/>
    <property type="match status" value="1"/>
</dbReference>
<keyword evidence="6" id="KW-0479">Metal-binding</keyword>